<evidence type="ECO:0000313" key="1">
    <source>
        <dbReference type="EMBL" id="QHU26866.1"/>
    </source>
</evidence>
<dbReference type="AlphaFoldDB" id="A0A6C0L7E6"/>
<dbReference type="EMBL" id="MN740445">
    <property type="protein sequence ID" value="QHU26866.1"/>
    <property type="molecule type" value="Genomic_DNA"/>
</dbReference>
<accession>A0A6C0L7E6</accession>
<protein>
    <submittedName>
        <fullName evidence="1">Uncharacterized protein</fullName>
    </submittedName>
</protein>
<name>A0A6C0L7E6_9ZZZZ</name>
<organism evidence="1">
    <name type="scientific">viral metagenome</name>
    <dbReference type="NCBI Taxonomy" id="1070528"/>
    <lineage>
        <taxon>unclassified sequences</taxon>
        <taxon>metagenomes</taxon>
        <taxon>organismal metagenomes</taxon>
    </lineage>
</organism>
<reference evidence="1" key="1">
    <citation type="journal article" date="2020" name="Nature">
        <title>Giant virus diversity and host interactions through global metagenomics.</title>
        <authorList>
            <person name="Schulz F."/>
            <person name="Roux S."/>
            <person name="Paez-Espino D."/>
            <person name="Jungbluth S."/>
            <person name="Walsh D.A."/>
            <person name="Denef V.J."/>
            <person name="McMahon K.D."/>
            <person name="Konstantinidis K.T."/>
            <person name="Eloe-Fadrosh E.A."/>
            <person name="Kyrpides N.C."/>
            <person name="Woyke T."/>
        </authorList>
    </citation>
    <scope>NUCLEOTIDE SEQUENCE</scope>
    <source>
        <strain evidence="1">GVMAG-M-3300027759-42</strain>
    </source>
</reference>
<sequence>MNTLVNMITEPMHNVSIKLKNRMYKRKTLGRKTLGRKTLGRKTLGRKTLGRKTLTGIPGRGKYLKGWKDQQPGYRDRTVMMKRCGEKCFLGPNKSFPICSRNTCKRNRKGVYSAYIRAEEYKTMRNQDKYRRVSAKARRMLGKKKYLHIN</sequence>
<proteinExistence type="predicted"/>